<dbReference type="EMBL" id="CBWP010000050">
    <property type="protein sequence ID" value="CDL38797.1"/>
    <property type="molecule type" value="Genomic_DNA"/>
</dbReference>
<proteinExistence type="predicted"/>
<evidence type="ECO:0000313" key="2">
    <source>
        <dbReference type="Proteomes" id="UP000019194"/>
    </source>
</evidence>
<dbReference type="Proteomes" id="UP000019194">
    <property type="component" value="Unassembled WGS sequence"/>
</dbReference>
<organism evidence="1 2">
    <name type="scientific">Citrobacter freundii</name>
    <dbReference type="NCBI Taxonomy" id="546"/>
    <lineage>
        <taxon>Bacteria</taxon>
        <taxon>Pseudomonadati</taxon>
        <taxon>Pseudomonadota</taxon>
        <taxon>Gammaproteobacteria</taxon>
        <taxon>Enterobacterales</taxon>
        <taxon>Enterobacteriaceae</taxon>
        <taxon>Citrobacter</taxon>
        <taxon>Citrobacter freundii complex</taxon>
    </lineage>
</organism>
<comment type="caution">
    <text evidence="1">The sequence shown here is derived from an EMBL/GenBank/DDBJ whole genome shotgun (WGS) entry which is preliminary data.</text>
</comment>
<evidence type="ECO:0000313" key="1">
    <source>
        <dbReference type="EMBL" id="CDL38797.1"/>
    </source>
</evidence>
<sequence>MKKILYLVDPTDENSRIVGEEILAFDYTDGTLKFRHGNRTLKYQMFDKLDCISQGRIVDNKRLDAVLKLAKEKQDELEAAGKRKAQPEYA</sequence>
<protein>
    <submittedName>
        <fullName evidence="1">Sea24</fullName>
    </submittedName>
</protein>
<reference evidence="1 2" key="1">
    <citation type="submission" date="2013-10" db="EMBL/GenBank/DDBJ databases">
        <title>Antibiotic resistance diversity of beta-lactamase producers in the General Hospital Vienna.</title>
        <authorList>
            <person name="Barisic I."/>
            <person name="Mitteregger D."/>
            <person name="Hirschl A.M."/>
            <person name="Noehammer C."/>
            <person name="Wiesinger-Mayr H."/>
        </authorList>
    </citation>
    <scope>NUCLEOTIDE SEQUENCE [LARGE SCALE GENOMIC DNA]</scope>
    <source>
        <strain evidence="1 2">ISC11</strain>
    </source>
</reference>
<name>A0A7G2INV7_CITFR</name>
<dbReference type="AlphaFoldDB" id="A0A7G2INV7"/>
<accession>A0A7G2INV7</accession>